<evidence type="ECO:0000313" key="3">
    <source>
        <dbReference type="Proteomes" id="UP000604117"/>
    </source>
</evidence>
<evidence type="ECO:0000259" key="1">
    <source>
        <dbReference type="PROSITE" id="PS50883"/>
    </source>
</evidence>
<dbReference type="SUPFAM" id="SSF141868">
    <property type="entry name" value="EAL domain-like"/>
    <property type="match status" value="1"/>
</dbReference>
<dbReference type="InterPro" id="IPR001633">
    <property type="entry name" value="EAL_dom"/>
</dbReference>
<dbReference type="InterPro" id="IPR035919">
    <property type="entry name" value="EAL_sf"/>
</dbReference>
<evidence type="ECO:0000313" key="2">
    <source>
        <dbReference type="EMBL" id="GIF75950.1"/>
    </source>
</evidence>
<proteinExistence type="predicted"/>
<dbReference type="Proteomes" id="UP000604117">
    <property type="component" value="Unassembled WGS sequence"/>
</dbReference>
<feature type="domain" description="EAL" evidence="1">
    <location>
        <begin position="1"/>
        <end position="197"/>
    </location>
</feature>
<name>A0ABQ4CXF7_9ACTN</name>
<accession>A0ABQ4CXF7</accession>
<keyword evidence="3" id="KW-1185">Reference proteome</keyword>
<reference evidence="2 3" key="1">
    <citation type="submission" date="2021-01" db="EMBL/GenBank/DDBJ databases">
        <title>Whole genome shotgun sequence of Asanoa siamensis NBRC 107932.</title>
        <authorList>
            <person name="Komaki H."/>
            <person name="Tamura T."/>
        </authorList>
    </citation>
    <scope>NUCLEOTIDE SEQUENCE [LARGE SCALE GENOMIC DNA]</scope>
    <source>
        <strain evidence="2 3">NBRC 107932</strain>
    </source>
</reference>
<gene>
    <name evidence="2" type="ORF">Asi02nite_54680</name>
</gene>
<sequence>MFAAAARAGRSAELDWLCADVAGRRYREADVPGLALFVNLNPDTLGTDPPDELVEAYMELTQEREVVVEITEQSVMREPARLLNAVIDARSRSARIALDDIGADPSSLAAMPLINPDIIKLDRSVIQSRSRPWAVSQVVNAVLDEAQRRGAQILAEGIERREDLDVARALGATLGQGWLFGRPGPLPERIARSDQPLARVRPRGHVRATPFEVLAGDAQVHPCTSEMYATMAGNIEMQAAQTTNPGILAVNLGDGELGDDARIGYNQLASRGIDVFILGSRVTPQPGGRIRGVPLSANDPLVRERTVLFVGSRYGSGAFAHRGSTDPLDGYRAGVCYDADKVIEAMLTLVNRLPN</sequence>
<comment type="caution">
    <text evidence="2">The sequence shown here is derived from an EMBL/GenBank/DDBJ whole genome shotgun (WGS) entry which is preliminary data.</text>
</comment>
<dbReference type="Gene3D" id="3.20.20.450">
    <property type="entry name" value="EAL domain"/>
    <property type="match status" value="1"/>
</dbReference>
<dbReference type="Pfam" id="PF00563">
    <property type="entry name" value="EAL"/>
    <property type="match status" value="1"/>
</dbReference>
<dbReference type="CDD" id="cd01948">
    <property type="entry name" value="EAL"/>
    <property type="match status" value="1"/>
</dbReference>
<dbReference type="InterPro" id="IPR050706">
    <property type="entry name" value="Cyclic-di-GMP_PDE-like"/>
</dbReference>
<dbReference type="SMART" id="SM00052">
    <property type="entry name" value="EAL"/>
    <property type="match status" value="1"/>
</dbReference>
<protein>
    <recommendedName>
        <fullName evidence="1">EAL domain-containing protein</fullName>
    </recommendedName>
</protein>
<dbReference type="PANTHER" id="PTHR33121:SF76">
    <property type="entry name" value="SIGNALING PROTEIN"/>
    <property type="match status" value="1"/>
</dbReference>
<dbReference type="EMBL" id="BONE01000051">
    <property type="protein sequence ID" value="GIF75950.1"/>
    <property type="molecule type" value="Genomic_DNA"/>
</dbReference>
<dbReference type="PANTHER" id="PTHR33121">
    <property type="entry name" value="CYCLIC DI-GMP PHOSPHODIESTERASE PDEF"/>
    <property type="match status" value="1"/>
</dbReference>
<dbReference type="PROSITE" id="PS50883">
    <property type="entry name" value="EAL"/>
    <property type="match status" value="1"/>
</dbReference>
<organism evidence="2 3">
    <name type="scientific">Asanoa siamensis</name>
    <dbReference type="NCBI Taxonomy" id="926357"/>
    <lineage>
        <taxon>Bacteria</taxon>
        <taxon>Bacillati</taxon>
        <taxon>Actinomycetota</taxon>
        <taxon>Actinomycetes</taxon>
        <taxon>Micromonosporales</taxon>
        <taxon>Micromonosporaceae</taxon>
        <taxon>Asanoa</taxon>
    </lineage>
</organism>